<accession>A0AAN6D6W3</accession>
<protein>
    <submittedName>
        <fullName evidence="1">Uncharacterized protein</fullName>
    </submittedName>
</protein>
<dbReference type="Proteomes" id="UP000738402">
    <property type="component" value="Unassembled WGS sequence"/>
</dbReference>
<comment type="caution">
    <text evidence="1">The sequence shown here is derived from an EMBL/GenBank/DDBJ whole genome shotgun (WGS) entry which is preliminary data.</text>
</comment>
<reference evidence="1" key="1">
    <citation type="journal article" date="2021" name="G3 (Bethesda)">
        <title>Genomic diversity, chromosomal rearrangements, and interspecies hybridization in the ogataea polymorpha species complex.</title>
        <authorList>
            <person name="Hanson S.J."/>
            <person name="Cinneide E.O."/>
            <person name="Salzberg L.I."/>
            <person name="Wolfe K.H."/>
            <person name="McGowan J."/>
            <person name="Fitzpatrick D.A."/>
            <person name="Matlin K."/>
        </authorList>
    </citation>
    <scope>NUCLEOTIDE SEQUENCE</scope>
    <source>
        <strain evidence="1">83-405-1</strain>
    </source>
</reference>
<evidence type="ECO:0000313" key="2">
    <source>
        <dbReference type="Proteomes" id="UP000738402"/>
    </source>
</evidence>
<evidence type="ECO:0000313" key="1">
    <source>
        <dbReference type="EMBL" id="KAG7727574.1"/>
    </source>
</evidence>
<proteinExistence type="predicted"/>
<gene>
    <name evidence="1" type="ORF">KL933_002508</name>
</gene>
<sequence length="424" mass="46986">MNALLSDHDEGMATICYRGAAGELNVAIEVAMHTRPVNVLHDDPNFDIDVGMLSELDLEHTNPHVGVQQRQIREFDMQHALVADSSISDTSSTVFTRDSVHTAGTVFSGVRSPLGSVASIGPLDDIMNQSLGQLEFSFDEHGNVVANAAGDGVGDVLDVDLNFDLEEPILPEQPQQPDIEVSVVDMETPKRRRIDAGRLKLRRIVCDAEISISTAKMKEDRERYSELMLADRSLPTFSFMELVGAELQRLPPFMQLLLHPATANKMSRSYSRASSVSSIEEARRALSGQSSRRGSISSAHIRFEEPIQEMSPVAFENDDAMLDISFGDASYSRDENRLHRFYQSLVEKCRTHGNGLVESERSDLMQISFGALLGPCARKEAVQQFSYLLELCSNSMVYLEPIGANGRSKWELLQPENINIVAQV</sequence>
<organism evidence="1 2">
    <name type="scientific">Ogataea haglerorum</name>
    <dbReference type="NCBI Taxonomy" id="1937702"/>
    <lineage>
        <taxon>Eukaryota</taxon>
        <taxon>Fungi</taxon>
        <taxon>Dikarya</taxon>
        <taxon>Ascomycota</taxon>
        <taxon>Saccharomycotina</taxon>
        <taxon>Pichiomycetes</taxon>
        <taxon>Pichiales</taxon>
        <taxon>Pichiaceae</taxon>
        <taxon>Ogataea</taxon>
    </lineage>
</organism>
<name>A0AAN6D6W3_9ASCO</name>
<dbReference type="AlphaFoldDB" id="A0AAN6D6W3"/>
<dbReference type="EMBL" id="JAHLUH010000006">
    <property type="protein sequence ID" value="KAG7727574.1"/>
    <property type="molecule type" value="Genomic_DNA"/>
</dbReference>